<dbReference type="PANTHER" id="PTHR35596:SF1">
    <property type="entry name" value="MICROBIAL-TYPE PARG CATALYTIC DOMAIN-CONTAINING PROTEIN"/>
    <property type="match status" value="1"/>
</dbReference>
<dbReference type="NCBIfam" id="TIGR02452">
    <property type="entry name" value="TIGR02452 family protein"/>
    <property type="match status" value="1"/>
</dbReference>
<proteinExistence type="predicted"/>
<dbReference type="PANTHER" id="PTHR35596">
    <property type="entry name" value="DUF2263 DOMAIN-CONTAINING PROTEIN"/>
    <property type="match status" value="1"/>
</dbReference>
<dbReference type="Gene3D" id="1.10.3210.10">
    <property type="entry name" value="Hypothetical protein af1432"/>
    <property type="match status" value="1"/>
</dbReference>
<evidence type="ECO:0000313" key="2">
    <source>
        <dbReference type="EMBL" id="MBO8474736.1"/>
    </source>
</evidence>
<reference evidence="2" key="2">
    <citation type="journal article" date="2021" name="PeerJ">
        <title>Extensive microbial diversity within the chicken gut microbiome revealed by metagenomics and culture.</title>
        <authorList>
            <person name="Gilroy R."/>
            <person name="Ravi A."/>
            <person name="Getino M."/>
            <person name="Pursley I."/>
            <person name="Horton D.L."/>
            <person name="Alikhan N.F."/>
            <person name="Baker D."/>
            <person name="Gharbi K."/>
            <person name="Hall N."/>
            <person name="Watson M."/>
            <person name="Adriaenssens E.M."/>
            <person name="Foster-Nyarko E."/>
            <person name="Jarju S."/>
            <person name="Secka A."/>
            <person name="Antonio M."/>
            <person name="Oren A."/>
            <person name="Chaudhuri R.R."/>
            <person name="La Ragione R."/>
            <person name="Hildebrand F."/>
            <person name="Pallen M.J."/>
        </authorList>
    </citation>
    <scope>NUCLEOTIDE SEQUENCE</scope>
    <source>
        <strain evidence="2">B1-13419</strain>
    </source>
</reference>
<dbReference type="InterPro" id="IPR043472">
    <property type="entry name" value="Macro_dom-like"/>
</dbReference>
<comment type="caution">
    <text evidence="2">The sequence shown here is derived from an EMBL/GenBank/DDBJ whole genome shotgun (WGS) entry which is preliminary data.</text>
</comment>
<accession>A0A9D9NID0</accession>
<dbReference type="Pfam" id="PF10021">
    <property type="entry name" value="PARG_cat_microb"/>
    <property type="match status" value="1"/>
</dbReference>
<feature type="domain" description="Microbial-type PARG catalytic" evidence="1">
    <location>
        <begin position="40"/>
        <end position="181"/>
    </location>
</feature>
<organism evidence="2 3">
    <name type="scientific">Candidatus Cryptobacteroides faecigallinarum</name>
    <dbReference type="NCBI Taxonomy" id="2840763"/>
    <lineage>
        <taxon>Bacteria</taxon>
        <taxon>Pseudomonadati</taxon>
        <taxon>Bacteroidota</taxon>
        <taxon>Bacteroidia</taxon>
        <taxon>Bacteroidales</taxon>
        <taxon>Candidatus Cryptobacteroides</taxon>
    </lineage>
</organism>
<reference evidence="2" key="1">
    <citation type="submission" date="2020-10" db="EMBL/GenBank/DDBJ databases">
        <authorList>
            <person name="Gilroy R."/>
        </authorList>
    </citation>
    <scope>NUCLEOTIDE SEQUENCE</scope>
    <source>
        <strain evidence="2">B1-13419</strain>
    </source>
</reference>
<protein>
    <submittedName>
        <fullName evidence="2">TIGR02452 family protein</fullName>
    </submittedName>
</protein>
<dbReference type="InterPro" id="IPR019261">
    <property type="entry name" value="PARG_cat_microbial"/>
</dbReference>
<name>A0A9D9NID0_9BACT</name>
<evidence type="ECO:0000259" key="1">
    <source>
        <dbReference type="Pfam" id="PF10021"/>
    </source>
</evidence>
<dbReference type="SUPFAM" id="SSF52949">
    <property type="entry name" value="Macro domain-like"/>
    <property type="match status" value="1"/>
</dbReference>
<dbReference type="SUPFAM" id="SSF109604">
    <property type="entry name" value="HD-domain/PDEase-like"/>
    <property type="match status" value="1"/>
</dbReference>
<sequence>MFGQEIFDSYRNSWNEEEWKKQMEHPSQEIYEYYKLLFESTVKIVKDGCYVTSQGNKVTLPSNELYSKLYSEEFHPDVNKIYDTKVYVINEDCLVLARDLGLDGNKVAVLNMCSYKSPGGSAWNGKCGQEEYLVNCSDYYKDLLRYGCFAEKYSLRPAEKKYPLDLRYGGVFTRGVTVFRDSADAGFRLLETPFKVCMIGVPALSSPETVLVENEPRMVERDVDIIKDKIRTIFNIAVEQGIRSLVLGAWGCGGYRNPPKHAAEIFKEMLEEYKGVFRDVYFAIKDTYVKGNYQVFRNVLTQKTYPDISKYNSADIESVGNIKFDIAELIKFVAQDWVLGETHGLQHWTRVHENIIRLCQLNKGVNMDVALAFAYLHDSCRRYDGRDINHGERAVDNVMSLRNTILNKFSDEEIKILCEACKLHTSTIRTGNITIDTCFDADRLDISRVGICPDPEKMATNGGKSLI</sequence>
<dbReference type="EMBL" id="JADIMD010000083">
    <property type="protein sequence ID" value="MBO8474736.1"/>
    <property type="molecule type" value="Genomic_DNA"/>
</dbReference>
<dbReference type="Proteomes" id="UP000823757">
    <property type="component" value="Unassembled WGS sequence"/>
</dbReference>
<dbReference type="Gene3D" id="3.40.220.10">
    <property type="entry name" value="Leucine Aminopeptidase, subunit E, domain 1"/>
    <property type="match status" value="1"/>
</dbReference>
<gene>
    <name evidence="2" type="ORF">IAB91_05540</name>
</gene>
<evidence type="ECO:0000313" key="3">
    <source>
        <dbReference type="Proteomes" id="UP000823757"/>
    </source>
</evidence>
<dbReference type="AlphaFoldDB" id="A0A9D9NID0"/>
<dbReference type="InterPro" id="IPR012664">
    <property type="entry name" value="CHP02452"/>
</dbReference>